<keyword evidence="1 3" id="KW-0547">Nucleotide-binding</keyword>
<organism evidence="5 6">
    <name type="scientific">Crossiella equi</name>
    <dbReference type="NCBI Taxonomy" id="130796"/>
    <lineage>
        <taxon>Bacteria</taxon>
        <taxon>Bacillati</taxon>
        <taxon>Actinomycetota</taxon>
        <taxon>Actinomycetes</taxon>
        <taxon>Pseudonocardiales</taxon>
        <taxon>Pseudonocardiaceae</taxon>
        <taxon>Crossiella</taxon>
    </lineage>
</organism>
<evidence type="ECO:0000256" key="3">
    <source>
        <dbReference type="PROSITE-ProRule" id="PRU00289"/>
    </source>
</evidence>
<sequence length="717" mass="77638">MDEANAAAVALTGHGLVTGLSELSRADATRALLRDLVTGCPPERLNLLLVDPADGPLFDGCEELPQLAHLLRGEAAFDHTSTALHNESQRRTALLRSGGFRTRADYLAATGEDPDAEPMAELVVVLNKLSRLHRVTPWTTDTVRDNLAGWRERGIRLLVLEDRAADLPEGLAEHFGFELATGESGHELRVSGAEPVAVPAVAVPELPKPEPGAVPRSLLLRPWTERPPLDALLNLTEDEARGLHDPAAHWINPVIGVVERPFGNTRTPHHLSLETGDGHALFVGEASAGLGELLRTTALSLALGSTPEELELHVLDFVGDGLADLAALPHTVFSATPEQAGLFWYAASELAGLVQRRQQQVVPFGTRDAAVVIVHGWYGLRAHPDLLNTVIDLVHRGHTAGVHVVLGIHRWSELDPSLADAFGTRLELRLSAPHFSAIDPQRAAKLPVGKGHGLTWQNDSFLAASPDCQDHRDPVAAIAEAWRGPRQRVLRLLPERLAVAEVPAGEKLPLGIVEPDWRGFGLGESQHLLCLGEEGAGKTNLVNAVVDGIKAAYTPEQALIVIVDPRRTMLGRHDGKHLLEYVVSQQRTKAMVAEVRESLLKRRGAAEWRGPELFLVLDDFERSALDGYDAILDLLPHARQIGLHVVMAGMYHGGDRVELAKRLPLADTLALLLSGDPEQTEPVTGLRPYRVPPGRALMSRHGQTWLVQTGLAPGDPA</sequence>
<accession>A0ABS5ACY8</accession>
<evidence type="ECO:0000313" key="6">
    <source>
        <dbReference type="Proteomes" id="UP001519363"/>
    </source>
</evidence>
<dbReference type="RefSeq" id="WP_158103586.1">
    <property type="nucleotide sequence ID" value="NZ_JAGIOO010000001.1"/>
</dbReference>
<dbReference type="PANTHER" id="PTHR22683:SF41">
    <property type="entry name" value="DNA TRANSLOCASE FTSK"/>
    <property type="match status" value="1"/>
</dbReference>
<feature type="binding site" evidence="3">
    <location>
        <begin position="284"/>
        <end position="291"/>
    </location>
    <ligand>
        <name>ATP</name>
        <dbReference type="ChEBI" id="CHEBI:30616"/>
    </ligand>
</feature>
<feature type="binding site" evidence="3">
    <location>
        <begin position="532"/>
        <end position="539"/>
    </location>
    <ligand>
        <name>ATP</name>
        <dbReference type="ChEBI" id="CHEBI:30616"/>
    </ligand>
</feature>
<evidence type="ECO:0000256" key="2">
    <source>
        <dbReference type="ARBA" id="ARBA00022840"/>
    </source>
</evidence>
<protein>
    <submittedName>
        <fullName evidence="5">Type VII secretion protein EccCb</fullName>
    </submittedName>
</protein>
<dbReference type="PANTHER" id="PTHR22683">
    <property type="entry name" value="SPORULATION PROTEIN RELATED"/>
    <property type="match status" value="1"/>
</dbReference>
<comment type="caution">
    <text evidence="5">The sequence shown here is derived from an EMBL/GenBank/DDBJ whole genome shotgun (WGS) entry which is preliminary data.</text>
</comment>
<dbReference type="Pfam" id="PF01580">
    <property type="entry name" value="FtsK_SpoIIIE"/>
    <property type="match status" value="2"/>
</dbReference>
<reference evidence="5 6" key="1">
    <citation type="submission" date="2021-03" db="EMBL/GenBank/DDBJ databases">
        <title>Sequencing the genomes of 1000 actinobacteria strains.</title>
        <authorList>
            <person name="Klenk H.-P."/>
        </authorList>
    </citation>
    <scope>NUCLEOTIDE SEQUENCE [LARGE SCALE GENOMIC DNA]</scope>
    <source>
        <strain evidence="5 6">DSM 44580</strain>
    </source>
</reference>
<gene>
    <name evidence="5" type="ORF">JOF53_003329</name>
</gene>
<dbReference type="Proteomes" id="UP001519363">
    <property type="component" value="Unassembled WGS sequence"/>
</dbReference>
<dbReference type="EMBL" id="JAGIOO010000001">
    <property type="protein sequence ID" value="MBP2474457.1"/>
    <property type="molecule type" value="Genomic_DNA"/>
</dbReference>
<dbReference type="Gene3D" id="3.40.50.300">
    <property type="entry name" value="P-loop containing nucleotide triphosphate hydrolases"/>
    <property type="match status" value="3"/>
</dbReference>
<dbReference type="InterPro" id="IPR050206">
    <property type="entry name" value="FtsK/SpoIIIE/SftA"/>
</dbReference>
<name>A0ABS5ACY8_9PSEU</name>
<dbReference type="PROSITE" id="PS50901">
    <property type="entry name" value="FTSK"/>
    <property type="match status" value="2"/>
</dbReference>
<keyword evidence="6" id="KW-1185">Reference proteome</keyword>
<dbReference type="SUPFAM" id="SSF52540">
    <property type="entry name" value="P-loop containing nucleoside triphosphate hydrolases"/>
    <property type="match status" value="2"/>
</dbReference>
<proteinExistence type="predicted"/>
<evidence type="ECO:0000256" key="1">
    <source>
        <dbReference type="ARBA" id="ARBA00022741"/>
    </source>
</evidence>
<feature type="domain" description="FtsK" evidence="4">
    <location>
        <begin position="513"/>
        <end position="680"/>
    </location>
</feature>
<dbReference type="InterPro" id="IPR002543">
    <property type="entry name" value="FtsK_dom"/>
</dbReference>
<keyword evidence="2 3" id="KW-0067">ATP-binding</keyword>
<dbReference type="InterPro" id="IPR027417">
    <property type="entry name" value="P-loop_NTPase"/>
</dbReference>
<evidence type="ECO:0000313" key="5">
    <source>
        <dbReference type="EMBL" id="MBP2474457.1"/>
    </source>
</evidence>
<feature type="domain" description="FtsK" evidence="4">
    <location>
        <begin position="266"/>
        <end position="437"/>
    </location>
</feature>
<evidence type="ECO:0000259" key="4">
    <source>
        <dbReference type="PROSITE" id="PS50901"/>
    </source>
</evidence>